<dbReference type="Proteomes" id="UP000535182">
    <property type="component" value="Unassembled WGS sequence"/>
</dbReference>
<dbReference type="NCBIfam" id="TIGR03134">
    <property type="entry name" value="malonate_gamma"/>
    <property type="match status" value="1"/>
</dbReference>
<accession>A0A9X0U7N0</accession>
<reference evidence="1 2" key="1">
    <citation type="submission" date="2020-08" db="EMBL/GenBank/DDBJ databases">
        <title>Genomic Encyclopedia of Type Strains, Phase IV (KMG-V): Genome sequencing to study the core and pangenomes of soil and plant-associated prokaryotes.</title>
        <authorList>
            <person name="Whitman W."/>
        </authorList>
    </citation>
    <scope>NUCLEOTIDE SEQUENCE [LARGE SCALE GENOMIC DNA]</scope>
    <source>
        <strain evidence="1 2">X5P2</strain>
    </source>
</reference>
<dbReference type="InterPro" id="IPR009648">
    <property type="entry name" value="Malonate_gamma"/>
</dbReference>
<dbReference type="GO" id="GO:0005975">
    <property type="term" value="P:carbohydrate metabolic process"/>
    <property type="evidence" value="ECO:0007669"/>
    <property type="project" value="InterPro"/>
</dbReference>
<name>A0A9X0U7N0_9BACT</name>
<dbReference type="AlphaFoldDB" id="A0A9X0U7N0"/>
<dbReference type="InterPro" id="IPR029045">
    <property type="entry name" value="ClpP/crotonase-like_dom_sf"/>
</dbReference>
<keyword evidence="2" id="KW-1185">Reference proteome</keyword>
<sequence>MSEQVGLRGKAWFKALTGSDTSNNGDPNSVLTTTAAVGNESALFLCVVRDKDSRFPCVRDGQVGLEEAFTLATHVRAVIAEDRDKPRPAKRPIIAIVDVKSQAYGRREETAGIFFAAATSADAYASARMAGHPVISLVAGHAFSGGFLTHGYQANRILAFDDAGITIHAMHKEAAARITRRSVAELEKLGHEIAPMSYDVRDYAKLGLLFKLLHADDPRHPTSNEVAEVRRAITEAIADARKGKLDLNNRWESDAAKETRKGTLAVRAALEAQWFNE</sequence>
<dbReference type="RefSeq" id="WP_183981020.1">
    <property type="nucleotide sequence ID" value="NZ_JACHEB010000013.1"/>
</dbReference>
<protein>
    <submittedName>
        <fullName evidence="1">Biotin-independent malonate decarboxylase gamma subunit</fullName>
    </submittedName>
</protein>
<proteinExistence type="predicted"/>
<comment type="caution">
    <text evidence="1">The sequence shown here is derived from an EMBL/GenBank/DDBJ whole genome shotgun (WGS) entry which is preliminary data.</text>
</comment>
<dbReference type="Gene3D" id="3.90.226.10">
    <property type="entry name" value="2-enoyl-CoA Hydratase, Chain A, domain 1"/>
    <property type="match status" value="1"/>
</dbReference>
<evidence type="ECO:0000313" key="2">
    <source>
        <dbReference type="Proteomes" id="UP000535182"/>
    </source>
</evidence>
<gene>
    <name evidence="1" type="ORF">HDF14_004785</name>
</gene>
<dbReference type="Pfam" id="PF06833">
    <property type="entry name" value="MdcE"/>
    <property type="match status" value="1"/>
</dbReference>
<dbReference type="SUPFAM" id="SSF52096">
    <property type="entry name" value="ClpP/crotonase"/>
    <property type="match status" value="1"/>
</dbReference>
<organism evidence="1 2">
    <name type="scientific">Tunturiibacter gelidiferens</name>
    <dbReference type="NCBI Taxonomy" id="3069689"/>
    <lineage>
        <taxon>Bacteria</taxon>
        <taxon>Pseudomonadati</taxon>
        <taxon>Acidobacteriota</taxon>
        <taxon>Terriglobia</taxon>
        <taxon>Terriglobales</taxon>
        <taxon>Acidobacteriaceae</taxon>
        <taxon>Tunturiibacter</taxon>
    </lineage>
</organism>
<dbReference type="EMBL" id="JACHEB010000013">
    <property type="protein sequence ID" value="MBB5331147.1"/>
    <property type="molecule type" value="Genomic_DNA"/>
</dbReference>
<evidence type="ECO:0000313" key="1">
    <source>
        <dbReference type="EMBL" id="MBB5331147.1"/>
    </source>
</evidence>